<feature type="region of interest" description="Disordered" evidence="11">
    <location>
        <begin position="171"/>
        <end position="227"/>
    </location>
</feature>
<dbReference type="InterPro" id="IPR001929">
    <property type="entry name" value="Germin"/>
</dbReference>
<feature type="compositionally biased region" description="Basic residues" evidence="11">
    <location>
        <begin position="216"/>
        <end position="227"/>
    </location>
</feature>
<dbReference type="PANTHER" id="PTHR31238">
    <property type="entry name" value="GERMIN-LIKE PROTEIN SUBFAMILY 3 MEMBER 3"/>
    <property type="match status" value="1"/>
</dbReference>
<dbReference type="SMART" id="SM00835">
    <property type="entry name" value="Cupin_1"/>
    <property type="match status" value="1"/>
</dbReference>
<feature type="binding site" evidence="8">
    <location>
        <position position="154"/>
    </location>
    <ligand>
        <name>Mn(2+)</name>
        <dbReference type="ChEBI" id="CHEBI:29035"/>
    </ligand>
</feature>
<feature type="binding site" evidence="7">
    <location>
        <position position="115"/>
    </location>
    <ligand>
        <name>oxalate</name>
        <dbReference type="ChEBI" id="CHEBI:30623"/>
    </ligand>
</feature>
<feature type="compositionally biased region" description="Low complexity" evidence="11">
    <location>
        <begin position="172"/>
        <end position="202"/>
    </location>
</feature>
<keyword evidence="10" id="KW-0732">Signal</keyword>
<keyword evidence="5 7" id="KW-0479">Metal-binding</keyword>
<proteinExistence type="inferred from homology"/>
<evidence type="ECO:0000256" key="7">
    <source>
        <dbReference type="PIRSR" id="PIRSR601929-1"/>
    </source>
</evidence>
<dbReference type="Pfam" id="PF00190">
    <property type="entry name" value="Cupin_1"/>
    <property type="match status" value="1"/>
</dbReference>
<evidence type="ECO:0000256" key="9">
    <source>
        <dbReference type="PIRSR" id="PIRSR601929-3"/>
    </source>
</evidence>
<keyword evidence="4 10" id="KW-0964">Secreted</keyword>
<dbReference type="GO" id="GO:0048046">
    <property type="term" value="C:apoplast"/>
    <property type="evidence" value="ECO:0007669"/>
    <property type="project" value="UniProtKB-SubCell"/>
</dbReference>
<feature type="domain" description="Cupin type-1" evidence="12">
    <location>
        <begin position="72"/>
        <end position="192"/>
    </location>
</feature>
<dbReference type="AlphaFoldDB" id="A0A6V7PSB8"/>
<comment type="similarity">
    <text evidence="2 10">Belongs to the germin family.</text>
</comment>
<comment type="subcellular location">
    <subcellularLocation>
        <location evidence="1 10">Secreted</location>
        <location evidence="1 10">Extracellular space</location>
        <location evidence="1 10">Apoplast</location>
    </subcellularLocation>
</comment>
<dbReference type="CDD" id="cd02241">
    <property type="entry name" value="cupin_OxOx"/>
    <property type="match status" value="1"/>
</dbReference>
<dbReference type="Gene3D" id="2.60.120.10">
    <property type="entry name" value="Jelly Rolls"/>
    <property type="match status" value="1"/>
</dbReference>
<evidence type="ECO:0000256" key="1">
    <source>
        <dbReference type="ARBA" id="ARBA00004271"/>
    </source>
</evidence>
<evidence type="ECO:0000256" key="6">
    <source>
        <dbReference type="ARBA" id="ARBA00023211"/>
    </source>
</evidence>
<dbReference type="GO" id="GO:0030145">
    <property type="term" value="F:manganese ion binding"/>
    <property type="evidence" value="ECO:0007669"/>
    <property type="project" value="UniProtKB-UniRule"/>
</dbReference>
<dbReference type="PRINTS" id="PR00325">
    <property type="entry name" value="GERMIN"/>
</dbReference>
<feature type="binding site" evidence="8">
    <location>
        <position position="115"/>
    </location>
    <ligand>
        <name>Mn(2+)</name>
        <dbReference type="ChEBI" id="CHEBI:29035"/>
    </ligand>
</feature>
<reference evidence="13" key="1">
    <citation type="submission" date="2020-07" db="EMBL/GenBank/DDBJ databases">
        <authorList>
            <person name="Lin J."/>
        </authorList>
    </citation>
    <scope>NUCLEOTIDE SEQUENCE</scope>
</reference>
<evidence type="ECO:0000256" key="11">
    <source>
        <dbReference type="SAM" id="MobiDB-lite"/>
    </source>
</evidence>
<protein>
    <recommendedName>
        <fullName evidence="10">Germin-like protein</fullName>
    </recommendedName>
</protein>
<gene>
    <name evidence="13" type="ORF">CB5_LOCUS16963</name>
</gene>
<dbReference type="InterPro" id="IPR014710">
    <property type="entry name" value="RmlC-like_jellyroll"/>
</dbReference>
<organism evidence="13">
    <name type="scientific">Ananas comosus var. bracteatus</name>
    <name type="common">red pineapple</name>
    <dbReference type="NCBI Taxonomy" id="296719"/>
    <lineage>
        <taxon>Eukaryota</taxon>
        <taxon>Viridiplantae</taxon>
        <taxon>Streptophyta</taxon>
        <taxon>Embryophyta</taxon>
        <taxon>Tracheophyta</taxon>
        <taxon>Spermatophyta</taxon>
        <taxon>Magnoliopsida</taxon>
        <taxon>Liliopsida</taxon>
        <taxon>Poales</taxon>
        <taxon>Bromeliaceae</taxon>
        <taxon>Bromelioideae</taxon>
        <taxon>Ananas</taxon>
    </lineage>
</organism>
<feature type="signal peptide" evidence="10">
    <location>
        <begin position="1"/>
        <end position="24"/>
    </location>
</feature>
<evidence type="ECO:0000256" key="2">
    <source>
        <dbReference type="ARBA" id="ARBA00007456"/>
    </source>
</evidence>
<dbReference type="EMBL" id="LR862151">
    <property type="protein sequence ID" value="CAD1833752.1"/>
    <property type="molecule type" value="Genomic_DNA"/>
</dbReference>
<dbReference type="SUPFAM" id="SSF51182">
    <property type="entry name" value="RmlC-like cupins"/>
    <property type="match status" value="1"/>
</dbReference>
<evidence type="ECO:0000256" key="8">
    <source>
        <dbReference type="PIRSR" id="PIRSR601929-2"/>
    </source>
</evidence>
<feature type="chain" id="PRO_5028525468" description="Germin-like protein" evidence="10">
    <location>
        <begin position="25"/>
        <end position="227"/>
    </location>
</feature>
<dbReference type="InterPro" id="IPR006045">
    <property type="entry name" value="Cupin_1"/>
</dbReference>
<evidence type="ECO:0000256" key="4">
    <source>
        <dbReference type="ARBA" id="ARBA00022525"/>
    </source>
</evidence>
<evidence type="ECO:0000313" key="13">
    <source>
        <dbReference type="EMBL" id="CAD1833752.1"/>
    </source>
</evidence>
<dbReference type="InterPro" id="IPR011051">
    <property type="entry name" value="RmlC_Cupin_sf"/>
</dbReference>
<keyword evidence="9" id="KW-1015">Disulfide bond</keyword>
<keyword evidence="6 7" id="KW-0464">Manganese</keyword>
<name>A0A6V7PSB8_ANACO</name>
<feature type="disulfide bond" evidence="9">
    <location>
        <begin position="34"/>
        <end position="49"/>
    </location>
</feature>
<evidence type="ECO:0000256" key="3">
    <source>
        <dbReference type="ARBA" id="ARBA00022523"/>
    </source>
</evidence>
<sequence>MARSSSSLLALFSLLLLFLSPSLAADPDMLQDICVADLTSTVKVNGFVCKADVTADDFFFKGWRRRGHQQHLRLSGNGRQCREDPGPQHTGCVHVARRHRPGGPQPSPHSPRATEIVFVLEGTLDVGFITTANKFVAKTISAGDVFVFPRGLVHFQKNNGNKPASAIAAFNSQLPGRSPSRSRSSQPRRPCRTTCSPRPSRSAPRRPRRSNPALRQKNKHMNKHDIT</sequence>
<evidence type="ECO:0000259" key="12">
    <source>
        <dbReference type="SMART" id="SM00835"/>
    </source>
</evidence>
<evidence type="ECO:0000256" key="5">
    <source>
        <dbReference type="ARBA" id="ARBA00022723"/>
    </source>
</evidence>
<accession>A0A6V7PSB8</accession>
<keyword evidence="3 10" id="KW-0052">Apoplast</keyword>
<evidence type="ECO:0000256" key="10">
    <source>
        <dbReference type="RuleBase" id="RU366015"/>
    </source>
</evidence>